<dbReference type="SMART" id="SM00513">
    <property type="entry name" value="SAP"/>
    <property type="match status" value="1"/>
</dbReference>
<dbReference type="PROSITE" id="PS50943">
    <property type="entry name" value="HTH_CROC1"/>
    <property type="match status" value="1"/>
</dbReference>
<evidence type="ECO:0000256" key="1">
    <source>
        <dbReference type="ARBA" id="ARBA00022553"/>
    </source>
</evidence>
<name>A0A9P0PA60_ACAOB</name>
<feature type="compositionally biased region" description="Basic and acidic residues" evidence="3">
    <location>
        <begin position="79"/>
        <end position="92"/>
    </location>
</feature>
<feature type="domain" description="SAP" evidence="4">
    <location>
        <begin position="1"/>
        <end position="32"/>
    </location>
</feature>
<dbReference type="Pfam" id="PF02037">
    <property type="entry name" value="SAP"/>
    <property type="match status" value="1"/>
</dbReference>
<evidence type="ECO:0000313" key="7">
    <source>
        <dbReference type="Proteomes" id="UP001152888"/>
    </source>
</evidence>
<evidence type="ECO:0000256" key="3">
    <source>
        <dbReference type="SAM" id="MobiDB-lite"/>
    </source>
</evidence>
<dbReference type="Gene3D" id="1.10.720.30">
    <property type="entry name" value="SAP domain"/>
    <property type="match status" value="1"/>
</dbReference>
<dbReference type="SUPFAM" id="SSF68906">
    <property type="entry name" value="SAP domain"/>
    <property type="match status" value="1"/>
</dbReference>
<comment type="similarity">
    <text evidence="2">Belongs to the SAP domain-containing ribonucleoprotein family.</text>
</comment>
<feature type="domain" description="HTH cro/C1-type" evidence="5">
    <location>
        <begin position="182"/>
        <end position="221"/>
    </location>
</feature>
<dbReference type="InterPro" id="IPR052240">
    <property type="entry name" value="SAP_domain_ribonucleoprotein"/>
</dbReference>
<dbReference type="EMBL" id="CAKOFQ010006787">
    <property type="protein sequence ID" value="CAH1971633.1"/>
    <property type="molecule type" value="Genomic_DNA"/>
</dbReference>
<keyword evidence="7" id="KW-1185">Reference proteome</keyword>
<dbReference type="GO" id="GO:0016973">
    <property type="term" value="P:poly(A)+ mRNA export from nucleus"/>
    <property type="evidence" value="ECO:0007669"/>
    <property type="project" value="TreeGrafter"/>
</dbReference>
<feature type="region of interest" description="Disordered" evidence="3">
    <location>
        <begin position="1"/>
        <end position="21"/>
    </location>
</feature>
<accession>A0A9P0PA60</accession>
<evidence type="ECO:0000259" key="5">
    <source>
        <dbReference type="PROSITE" id="PS50943"/>
    </source>
</evidence>
<organism evidence="6 7">
    <name type="scientific">Acanthoscelides obtectus</name>
    <name type="common">Bean weevil</name>
    <name type="synonym">Bruchus obtectus</name>
    <dbReference type="NCBI Taxonomy" id="200917"/>
    <lineage>
        <taxon>Eukaryota</taxon>
        <taxon>Metazoa</taxon>
        <taxon>Ecdysozoa</taxon>
        <taxon>Arthropoda</taxon>
        <taxon>Hexapoda</taxon>
        <taxon>Insecta</taxon>
        <taxon>Pterygota</taxon>
        <taxon>Neoptera</taxon>
        <taxon>Endopterygota</taxon>
        <taxon>Coleoptera</taxon>
        <taxon>Polyphaga</taxon>
        <taxon>Cucujiformia</taxon>
        <taxon>Chrysomeloidea</taxon>
        <taxon>Chrysomelidae</taxon>
        <taxon>Bruchinae</taxon>
        <taxon>Bruchini</taxon>
        <taxon>Acanthoscelides</taxon>
    </lineage>
</organism>
<feature type="compositionally biased region" description="Polar residues" evidence="3">
    <location>
        <begin position="104"/>
        <end position="113"/>
    </location>
</feature>
<gene>
    <name evidence="6" type="ORF">ACAOBT_LOCUS9526</name>
</gene>
<feature type="compositionally biased region" description="Basic and acidic residues" evidence="3">
    <location>
        <begin position="123"/>
        <end position="145"/>
    </location>
</feature>
<feature type="region of interest" description="Disordered" evidence="3">
    <location>
        <begin position="77"/>
        <end position="145"/>
    </location>
</feature>
<proteinExistence type="inferred from homology"/>
<dbReference type="InterPro" id="IPR036361">
    <property type="entry name" value="SAP_dom_sf"/>
</dbReference>
<dbReference type="AlphaFoldDB" id="A0A9P0PA60"/>
<sequence length="268" mass="29369">MKVPDLKKELKMRGLSTSGNKTELIERLQRALKSSDNGGTECVDDLEEDLLNDDDDDHIDANESVLENVLEDSITSQKRKLEEVKMKPESKSDAPPPPKKVILNRNNSCSLETTKPVAVNKVPEQKVESKNGGTKPEDSNDDKSAKTVIKLSQLTAKERLEMRTKKFGVLAVTPDIKKAVRAERFGLSDNSASSITTGNTAPSVDVLQKRAARFGVSVSSALSSLENQDKLEKRKARFGTASVTNGTTTVTASDKAKERIERFKQPVS</sequence>
<comment type="caution">
    <text evidence="6">The sequence shown here is derived from an EMBL/GenBank/DDBJ whole genome shotgun (WGS) entry which is preliminary data.</text>
</comment>
<evidence type="ECO:0000256" key="2">
    <source>
        <dbReference type="ARBA" id="ARBA00046328"/>
    </source>
</evidence>
<reference evidence="6" key="1">
    <citation type="submission" date="2022-03" db="EMBL/GenBank/DDBJ databases">
        <authorList>
            <person name="Sayadi A."/>
        </authorList>
    </citation>
    <scope>NUCLEOTIDE SEQUENCE</scope>
</reference>
<dbReference type="PANTHER" id="PTHR46551">
    <property type="entry name" value="SAP DOMAIN-CONTAINING RIBONUCLEOPROTEIN"/>
    <property type="match status" value="1"/>
</dbReference>
<feature type="compositionally biased region" description="Basic and acidic residues" evidence="3">
    <location>
        <begin position="254"/>
        <end position="268"/>
    </location>
</feature>
<dbReference type="PANTHER" id="PTHR46551:SF1">
    <property type="entry name" value="SAP DOMAIN-CONTAINING RIBONUCLEOPROTEIN"/>
    <property type="match status" value="1"/>
</dbReference>
<dbReference type="OrthoDB" id="5837849at2759"/>
<keyword evidence="1" id="KW-0597">Phosphoprotein</keyword>
<feature type="region of interest" description="Disordered" evidence="3">
    <location>
        <begin position="245"/>
        <end position="268"/>
    </location>
</feature>
<dbReference type="GO" id="GO:0005634">
    <property type="term" value="C:nucleus"/>
    <property type="evidence" value="ECO:0007669"/>
    <property type="project" value="TreeGrafter"/>
</dbReference>
<feature type="compositionally biased region" description="Basic and acidic residues" evidence="3">
    <location>
        <begin position="1"/>
        <end position="12"/>
    </location>
</feature>
<dbReference type="Proteomes" id="UP001152888">
    <property type="component" value="Unassembled WGS sequence"/>
</dbReference>
<dbReference type="InterPro" id="IPR001387">
    <property type="entry name" value="Cro/C1-type_HTH"/>
</dbReference>
<dbReference type="InterPro" id="IPR003034">
    <property type="entry name" value="SAP_dom"/>
</dbReference>
<evidence type="ECO:0000313" key="6">
    <source>
        <dbReference type="EMBL" id="CAH1971633.1"/>
    </source>
</evidence>
<protein>
    <submittedName>
        <fullName evidence="6">Uncharacterized protein</fullName>
    </submittedName>
</protein>
<dbReference type="PROSITE" id="PS50800">
    <property type="entry name" value="SAP"/>
    <property type="match status" value="1"/>
</dbReference>
<evidence type="ECO:0000259" key="4">
    <source>
        <dbReference type="PROSITE" id="PS50800"/>
    </source>
</evidence>